<keyword evidence="2" id="KW-0812">Transmembrane</keyword>
<protein>
    <submittedName>
        <fullName evidence="3">Uncharacterized protein</fullName>
    </submittedName>
</protein>
<name>A0A2T3BDL9_AMORE</name>
<evidence type="ECO:0000256" key="1">
    <source>
        <dbReference type="SAM" id="MobiDB-lite"/>
    </source>
</evidence>
<reference evidence="3 4" key="1">
    <citation type="journal article" date="2018" name="New Phytol.">
        <title>Comparative genomics and transcriptomics depict ericoid mycorrhizal fungi as versatile saprotrophs and plant mutualists.</title>
        <authorList>
            <person name="Martino E."/>
            <person name="Morin E."/>
            <person name="Grelet G.A."/>
            <person name="Kuo A."/>
            <person name="Kohler A."/>
            <person name="Daghino S."/>
            <person name="Barry K.W."/>
            <person name="Cichocki N."/>
            <person name="Clum A."/>
            <person name="Dockter R.B."/>
            <person name="Hainaut M."/>
            <person name="Kuo R.C."/>
            <person name="LaButti K."/>
            <person name="Lindahl B.D."/>
            <person name="Lindquist E.A."/>
            <person name="Lipzen A."/>
            <person name="Khouja H.R."/>
            <person name="Magnuson J."/>
            <person name="Murat C."/>
            <person name="Ohm R.A."/>
            <person name="Singer S.W."/>
            <person name="Spatafora J.W."/>
            <person name="Wang M."/>
            <person name="Veneault-Fourrey C."/>
            <person name="Henrissat B."/>
            <person name="Grigoriev I.V."/>
            <person name="Martin F.M."/>
            <person name="Perotto S."/>
        </authorList>
    </citation>
    <scope>NUCLEOTIDE SEQUENCE [LARGE SCALE GENOMIC DNA]</scope>
    <source>
        <strain evidence="3 4">ATCC 22711</strain>
    </source>
</reference>
<feature type="region of interest" description="Disordered" evidence="1">
    <location>
        <begin position="1"/>
        <end position="37"/>
    </location>
</feature>
<evidence type="ECO:0000256" key="2">
    <source>
        <dbReference type="SAM" id="Phobius"/>
    </source>
</evidence>
<keyword evidence="2" id="KW-0472">Membrane</keyword>
<dbReference type="GeneID" id="36571337"/>
<dbReference type="OrthoDB" id="3254104at2759"/>
<proteinExistence type="predicted"/>
<gene>
    <name evidence="3" type="ORF">M430DRAFT_154731</name>
</gene>
<sequence>MDLSNTAHIEQPQRHNSKTSRPLNRSTTTKVPLRTKPNLSLHIPQNPFCHFKATSPSPAHNVTSLRPSIPRQNSVQTRYMNMLLDLDAIPSLHNIYASFFTWILLAGFVIFPSTFTSLNALGENSTIASSHAATDILKEVKDVPLLYIAAFCSGIGAAGMIWLWVQWRANFVWLLNRIFLPGCLNSFAGLISTLTNVYSQHGGNWSVTAWATAAVTGGVMVITGGLFALYNFWLLEAVKKRHELEMGQWNKGHGYEGGMDKIGRKTHEPFEESGSMV</sequence>
<evidence type="ECO:0000313" key="3">
    <source>
        <dbReference type="EMBL" id="PSS27486.1"/>
    </source>
</evidence>
<feature type="transmembrane region" description="Helical" evidence="2">
    <location>
        <begin position="145"/>
        <end position="165"/>
    </location>
</feature>
<keyword evidence="4" id="KW-1185">Reference proteome</keyword>
<keyword evidence="2" id="KW-1133">Transmembrane helix</keyword>
<dbReference type="EMBL" id="KZ679006">
    <property type="protein sequence ID" value="PSS27486.1"/>
    <property type="molecule type" value="Genomic_DNA"/>
</dbReference>
<dbReference type="AlphaFoldDB" id="A0A2T3BDL9"/>
<evidence type="ECO:0000313" key="4">
    <source>
        <dbReference type="Proteomes" id="UP000241818"/>
    </source>
</evidence>
<dbReference type="RefSeq" id="XP_024725011.1">
    <property type="nucleotide sequence ID" value="XM_024863256.1"/>
</dbReference>
<organism evidence="3 4">
    <name type="scientific">Amorphotheca resinae ATCC 22711</name>
    <dbReference type="NCBI Taxonomy" id="857342"/>
    <lineage>
        <taxon>Eukaryota</taxon>
        <taxon>Fungi</taxon>
        <taxon>Dikarya</taxon>
        <taxon>Ascomycota</taxon>
        <taxon>Pezizomycotina</taxon>
        <taxon>Leotiomycetes</taxon>
        <taxon>Helotiales</taxon>
        <taxon>Amorphothecaceae</taxon>
        <taxon>Amorphotheca</taxon>
    </lineage>
</organism>
<feature type="transmembrane region" description="Helical" evidence="2">
    <location>
        <begin position="177"/>
        <end position="198"/>
    </location>
</feature>
<dbReference type="InParanoid" id="A0A2T3BDL9"/>
<feature type="transmembrane region" description="Helical" evidence="2">
    <location>
        <begin position="95"/>
        <end position="115"/>
    </location>
</feature>
<dbReference type="Proteomes" id="UP000241818">
    <property type="component" value="Unassembled WGS sequence"/>
</dbReference>
<feature type="transmembrane region" description="Helical" evidence="2">
    <location>
        <begin position="210"/>
        <end position="233"/>
    </location>
</feature>
<accession>A0A2T3BDL9</accession>
<feature type="compositionally biased region" description="Polar residues" evidence="1">
    <location>
        <begin position="19"/>
        <end position="30"/>
    </location>
</feature>